<organism evidence="1 2">
    <name type="scientific">Serendipita vermifera MAFF 305830</name>
    <dbReference type="NCBI Taxonomy" id="933852"/>
    <lineage>
        <taxon>Eukaryota</taxon>
        <taxon>Fungi</taxon>
        <taxon>Dikarya</taxon>
        <taxon>Basidiomycota</taxon>
        <taxon>Agaricomycotina</taxon>
        <taxon>Agaricomycetes</taxon>
        <taxon>Sebacinales</taxon>
        <taxon>Serendipitaceae</taxon>
        <taxon>Serendipita</taxon>
    </lineage>
</organism>
<protein>
    <recommendedName>
        <fullName evidence="3">Phosphoglycerate mutase</fullName>
    </recommendedName>
</protein>
<dbReference type="InterPro" id="IPR013078">
    <property type="entry name" value="His_Pase_superF_clade-1"/>
</dbReference>
<dbReference type="PANTHER" id="PTHR48100:SF1">
    <property type="entry name" value="HISTIDINE PHOSPHATASE FAMILY PROTEIN-RELATED"/>
    <property type="match status" value="1"/>
</dbReference>
<dbReference type="OrthoDB" id="496981at2759"/>
<evidence type="ECO:0000313" key="2">
    <source>
        <dbReference type="Proteomes" id="UP000054097"/>
    </source>
</evidence>
<dbReference type="PANTHER" id="PTHR48100">
    <property type="entry name" value="BROAD-SPECIFICITY PHOSPHATASE YOR283W-RELATED"/>
    <property type="match status" value="1"/>
</dbReference>
<evidence type="ECO:0008006" key="3">
    <source>
        <dbReference type="Google" id="ProtNLM"/>
    </source>
</evidence>
<dbReference type="SUPFAM" id="SSF53254">
    <property type="entry name" value="Phosphoglycerate mutase-like"/>
    <property type="match status" value="1"/>
</dbReference>
<sequence length="301" mass="33724">MSIQLPEYDYEVIPGWFIQDEPATETTELHTGFGLLDTSEHGWQKIKDFLAQVNGDNRVPGTIHKLFFLGRHGQGWHNVAENEYGTEAWDSYWSKLDGNGNYTWGPDPVLTPLGVEQVKLINQMWRSEVPKGIPIPDVMWISPFRRALMTCAITFNGWLYPDGAEPGMEIASSRARIAVEDIHEDSGVHTCDLRSPKSVLHEEFPWLLFENGFAEEDPLWTPDHRETGPEHDIRSRRALAKFFVAEGTYISVTSHSGTMASIFRVLGHQPYPVGPGGVVPVLVKATQTRPPRPAPAPESAV</sequence>
<accession>A0A0C3BJ32</accession>
<dbReference type="HOGENOM" id="CLU_039184_0_0_1"/>
<evidence type="ECO:0000313" key="1">
    <source>
        <dbReference type="EMBL" id="KIM31516.1"/>
    </source>
</evidence>
<dbReference type="InterPro" id="IPR050275">
    <property type="entry name" value="PGM_Phosphatase"/>
</dbReference>
<dbReference type="Proteomes" id="UP000054097">
    <property type="component" value="Unassembled WGS sequence"/>
</dbReference>
<reference evidence="2" key="2">
    <citation type="submission" date="2015-01" db="EMBL/GenBank/DDBJ databases">
        <title>Evolutionary Origins and Diversification of the Mycorrhizal Mutualists.</title>
        <authorList>
            <consortium name="DOE Joint Genome Institute"/>
            <consortium name="Mycorrhizal Genomics Consortium"/>
            <person name="Kohler A."/>
            <person name="Kuo A."/>
            <person name="Nagy L.G."/>
            <person name="Floudas D."/>
            <person name="Copeland A."/>
            <person name="Barry K.W."/>
            <person name="Cichocki N."/>
            <person name="Veneault-Fourrey C."/>
            <person name="LaButti K."/>
            <person name="Lindquist E.A."/>
            <person name="Lipzen A."/>
            <person name="Lundell T."/>
            <person name="Morin E."/>
            <person name="Murat C."/>
            <person name="Riley R."/>
            <person name="Ohm R."/>
            <person name="Sun H."/>
            <person name="Tunlid A."/>
            <person name="Henrissat B."/>
            <person name="Grigoriev I.V."/>
            <person name="Hibbett D.S."/>
            <person name="Martin F."/>
        </authorList>
    </citation>
    <scope>NUCLEOTIDE SEQUENCE [LARGE SCALE GENOMIC DNA]</scope>
    <source>
        <strain evidence="2">MAFF 305830</strain>
    </source>
</reference>
<reference evidence="1 2" key="1">
    <citation type="submission" date="2014-04" db="EMBL/GenBank/DDBJ databases">
        <authorList>
            <consortium name="DOE Joint Genome Institute"/>
            <person name="Kuo A."/>
            <person name="Zuccaro A."/>
            <person name="Kohler A."/>
            <person name="Nagy L.G."/>
            <person name="Floudas D."/>
            <person name="Copeland A."/>
            <person name="Barry K.W."/>
            <person name="Cichocki N."/>
            <person name="Veneault-Fourrey C."/>
            <person name="LaButti K."/>
            <person name="Lindquist E.A."/>
            <person name="Lipzen A."/>
            <person name="Lundell T."/>
            <person name="Morin E."/>
            <person name="Murat C."/>
            <person name="Sun H."/>
            <person name="Tunlid A."/>
            <person name="Henrissat B."/>
            <person name="Grigoriev I.V."/>
            <person name="Hibbett D.S."/>
            <person name="Martin F."/>
            <person name="Nordberg H.P."/>
            <person name="Cantor M.N."/>
            <person name="Hua S.X."/>
        </authorList>
    </citation>
    <scope>NUCLEOTIDE SEQUENCE [LARGE SCALE GENOMIC DNA]</scope>
    <source>
        <strain evidence="1 2">MAFF 305830</strain>
    </source>
</reference>
<keyword evidence="2" id="KW-1185">Reference proteome</keyword>
<dbReference type="CDD" id="cd07067">
    <property type="entry name" value="HP_PGM_like"/>
    <property type="match status" value="1"/>
</dbReference>
<proteinExistence type="predicted"/>
<name>A0A0C3BJ32_SERVB</name>
<dbReference type="EMBL" id="KN824282">
    <property type="protein sequence ID" value="KIM31516.1"/>
    <property type="molecule type" value="Genomic_DNA"/>
</dbReference>
<dbReference type="Gene3D" id="3.40.50.1240">
    <property type="entry name" value="Phosphoglycerate mutase-like"/>
    <property type="match status" value="1"/>
</dbReference>
<dbReference type="GO" id="GO:0005737">
    <property type="term" value="C:cytoplasm"/>
    <property type="evidence" value="ECO:0007669"/>
    <property type="project" value="TreeGrafter"/>
</dbReference>
<dbReference type="AlphaFoldDB" id="A0A0C3BJ32"/>
<gene>
    <name evidence="1" type="ORF">M408DRAFT_21537</name>
</gene>
<dbReference type="InterPro" id="IPR029033">
    <property type="entry name" value="His_PPase_superfam"/>
</dbReference>
<dbReference type="GO" id="GO:0016791">
    <property type="term" value="F:phosphatase activity"/>
    <property type="evidence" value="ECO:0007669"/>
    <property type="project" value="TreeGrafter"/>
</dbReference>